<feature type="region of interest" description="Disordered" evidence="1">
    <location>
        <begin position="135"/>
        <end position="181"/>
    </location>
</feature>
<feature type="region of interest" description="Disordered" evidence="1">
    <location>
        <begin position="228"/>
        <end position="247"/>
    </location>
</feature>
<feature type="compositionally biased region" description="Acidic residues" evidence="1">
    <location>
        <begin position="228"/>
        <end position="245"/>
    </location>
</feature>
<name>A0A0D2MCG7_HYPSF</name>
<gene>
    <name evidence="2" type="ORF">HYPSUDRAFT_68077</name>
</gene>
<dbReference type="EMBL" id="KN817561">
    <property type="protein sequence ID" value="KJA21123.1"/>
    <property type="molecule type" value="Genomic_DNA"/>
</dbReference>
<proteinExistence type="predicted"/>
<dbReference type="OrthoDB" id="10686401at2759"/>
<organism evidence="2 3">
    <name type="scientific">Hypholoma sublateritium (strain FD-334 SS-4)</name>
    <dbReference type="NCBI Taxonomy" id="945553"/>
    <lineage>
        <taxon>Eukaryota</taxon>
        <taxon>Fungi</taxon>
        <taxon>Dikarya</taxon>
        <taxon>Basidiomycota</taxon>
        <taxon>Agaricomycotina</taxon>
        <taxon>Agaricomycetes</taxon>
        <taxon>Agaricomycetidae</taxon>
        <taxon>Agaricales</taxon>
        <taxon>Agaricineae</taxon>
        <taxon>Strophariaceae</taxon>
        <taxon>Hypholoma</taxon>
    </lineage>
</organism>
<feature type="compositionally biased region" description="Pro residues" evidence="1">
    <location>
        <begin position="52"/>
        <end position="62"/>
    </location>
</feature>
<reference evidence="3" key="1">
    <citation type="submission" date="2014-04" db="EMBL/GenBank/DDBJ databases">
        <title>Evolutionary Origins and Diversification of the Mycorrhizal Mutualists.</title>
        <authorList>
            <consortium name="DOE Joint Genome Institute"/>
            <consortium name="Mycorrhizal Genomics Consortium"/>
            <person name="Kohler A."/>
            <person name="Kuo A."/>
            <person name="Nagy L.G."/>
            <person name="Floudas D."/>
            <person name="Copeland A."/>
            <person name="Barry K.W."/>
            <person name="Cichocki N."/>
            <person name="Veneault-Fourrey C."/>
            <person name="LaButti K."/>
            <person name="Lindquist E.A."/>
            <person name="Lipzen A."/>
            <person name="Lundell T."/>
            <person name="Morin E."/>
            <person name="Murat C."/>
            <person name="Riley R."/>
            <person name="Ohm R."/>
            <person name="Sun H."/>
            <person name="Tunlid A."/>
            <person name="Henrissat B."/>
            <person name="Grigoriev I.V."/>
            <person name="Hibbett D.S."/>
            <person name="Martin F."/>
        </authorList>
    </citation>
    <scope>NUCLEOTIDE SEQUENCE [LARGE SCALE GENOMIC DNA]</scope>
    <source>
        <strain evidence="3">FD-334 SS-4</strain>
    </source>
</reference>
<accession>A0A0D2MCG7</accession>
<sequence length="312" mass="33171">MAQLGVPLRIRSSSSSTSSLSSTFSDLASTSTASSSPPHSKTSAFFASPFSTRPPSPAPAPMHPLRSDKPRSLTADFFATSVRPPSPPASARGPSASISSIPPSSIFPSRYTSSLANPDRTRDFTILSADDAAPHAYHPLPAHHSRTSSAGSDDLPTFSSPTSPTFGVPRLPTPPPPKHHRAVAREDTIMPARDAEMHDEPTPRPAPREPALLKFERSLLLARQTETVEAEEVAEEEEEEVEQEELKEGSIISLPPSIAHGLSPPARAVPLPMSPLALAFTLGPVDPVMNDRGTPTPTPSSGVYSFRVPLFS</sequence>
<feature type="compositionally biased region" description="Polar residues" evidence="1">
    <location>
        <begin position="147"/>
        <end position="163"/>
    </location>
</feature>
<evidence type="ECO:0000313" key="3">
    <source>
        <dbReference type="Proteomes" id="UP000054270"/>
    </source>
</evidence>
<feature type="compositionally biased region" description="Low complexity" evidence="1">
    <location>
        <begin position="12"/>
        <end position="51"/>
    </location>
</feature>
<dbReference type="Proteomes" id="UP000054270">
    <property type="component" value="Unassembled WGS sequence"/>
</dbReference>
<evidence type="ECO:0000256" key="1">
    <source>
        <dbReference type="SAM" id="MobiDB-lite"/>
    </source>
</evidence>
<dbReference type="AlphaFoldDB" id="A0A0D2MCG7"/>
<protein>
    <submittedName>
        <fullName evidence="2">Uncharacterized protein</fullName>
    </submittedName>
</protein>
<evidence type="ECO:0000313" key="2">
    <source>
        <dbReference type="EMBL" id="KJA21123.1"/>
    </source>
</evidence>
<dbReference type="STRING" id="945553.A0A0D2MCG7"/>
<feature type="region of interest" description="Disordered" evidence="1">
    <location>
        <begin position="1"/>
        <end position="118"/>
    </location>
</feature>
<feature type="compositionally biased region" description="Low complexity" evidence="1">
    <location>
        <begin position="89"/>
        <end position="110"/>
    </location>
</feature>
<keyword evidence="3" id="KW-1185">Reference proteome</keyword>